<evidence type="ECO:0000256" key="1">
    <source>
        <dbReference type="ARBA" id="ARBA00004141"/>
    </source>
</evidence>
<dbReference type="PANTHER" id="PTHR21576">
    <property type="entry name" value="UNCHARACTERIZED NODULIN-LIKE PROTEIN"/>
    <property type="match status" value="1"/>
</dbReference>
<evidence type="ECO:0000256" key="3">
    <source>
        <dbReference type="ARBA" id="ARBA00022989"/>
    </source>
</evidence>
<evidence type="ECO:0000256" key="5">
    <source>
        <dbReference type="SAM" id="Phobius"/>
    </source>
</evidence>
<proteinExistence type="predicted"/>
<feature type="transmembrane region" description="Helical" evidence="5">
    <location>
        <begin position="27"/>
        <end position="46"/>
    </location>
</feature>
<reference evidence="6" key="1">
    <citation type="submission" date="2020-03" db="EMBL/GenBank/DDBJ databases">
        <title>A high-quality chromosome-level genome assembly of a woody plant with both climbing and erect habits, Rhamnella rubrinervis.</title>
        <authorList>
            <person name="Lu Z."/>
            <person name="Yang Y."/>
            <person name="Zhu X."/>
            <person name="Sun Y."/>
        </authorList>
    </citation>
    <scope>NUCLEOTIDE SEQUENCE</scope>
    <source>
        <strain evidence="6">BYM</strain>
        <tissue evidence="6">Leaf</tissue>
    </source>
</reference>
<keyword evidence="7" id="KW-1185">Reference proteome</keyword>
<evidence type="ECO:0000313" key="7">
    <source>
        <dbReference type="Proteomes" id="UP000796880"/>
    </source>
</evidence>
<sequence length="212" mass="24033">MLTLSLLLSCIGYLLIAFNVRNSVYVSSIIIGFSFGAQWPLIFAIVSELFGLKYYSTLYNFGTVAGPIGLYLLNVRVTGHLYDKQAKKQMVNMSIERKAATTIMDETELHDRTERRKTAQGKFSLQKWTRKFYKSNVYRKFREEPNAVETEMTMCSSNVGASFEVEDVQEDTNETKVKEGRLMGSTMVEMTCGNEITMVVEGDVGPYVRCKS</sequence>
<comment type="caution">
    <text evidence="6">The sequence shown here is derived from an EMBL/GenBank/DDBJ whole genome shotgun (WGS) entry which is preliminary data.</text>
</comment>
<protein>
    <submittedName>
        <fullName evidence="6">Uncharacterized protein</fullName>
    </submittedName>
</protein>
<comment type="subcellular location">
    <subcellularLocation>
        <location evidence="1">Membrane</location>
        <topology evidence="1">Multi-pass membrane protein</topology>
    </subcellularLocation>
</comment>
<dbReference type="Gene3D" id="1.20.1250.20">
    <property type="entry name" value="MFS general substrate transporter like domains"/>
    <property type="match status" value="1"/>
</dbReference>
<dbReference type="Proteomes" id="UP000796880">
    <property type="component" value="Unassembled WGS sequence"/>
</dbReference>
<keyword evidence="2 5" id="KW-0812">Transmembrane</keyword>
<evidence type="ECO:0000313" key="6">
    <source>
        <dbReference type="EMBL" id="KAF3434053.1"/>
    </source>
</evidence>
<keyword evidence="3 5" id="KW-1133">Transmembrane helix</keyword>
<dbReference type="InterPro" id="IPR036259">
    <property type="entry name" value="MFS_trans_sf"/>
</dbReference>
<dbReference type="EMBL" id="VOIH02000011">
    <property type="protein sequence ID" value="KAF3434053.1"/>
    <property type="molecule type" value="Genomic_DNA"/>
</dbReference>
<gene>
    <name evidence="6" type="ORF">FNV43_RR25156</name>
</gene>
<dbReference type="OrthoDB" id="1193890at2759"/>
<accession>A0A8K0GRD2</accession>
<organism evidence="6 7">
    <name type="scientific">Rhamnella rubrinervis</name>
    <dbReference type="NCBI Taxonomy" id="2594499"/>
    <lineage>
        <taxon>Eukaryota</taxon>
        <taxon>Viridiplantae</taxon>
        <taxon>Streptophyta</taxon>
        <taxon>Embryophyta</taxon>
        <taxon>Tracheophyta</taxon>
        <taxon>Spermatophyta</taxon>
        <taxon>Magnoliopsida</taxon>
        <taxon>eudicotyledons</taxon>
        <taxon>Gunneridae</taxon>
        <taxon>Pentapetalae</taxon>
        <taxon>rosids</taxon>
        <taxon>fabids</taxon>
        <taxon>Rosales</taxon>
        <taxon>Rhamnaceae</taxon>
        <taxon>rhamnoid group</taxon>
        <taxon>Rhamneae</taxon>
        <taxon>Rhamnella</taxon>
    </lineage>
</organism>
<dbReference type="SUPFAM" id="SSF103473">
    <property type="entry name" value="MFS general substrate transporter"/>
    <property type="match status" value="1"/>
</dbReference>
<evidence type="ECO:0000256" key="4">
    <source>
        <dbReference type="ARBA" id="ARBA00023136"/>
    </source>
</evidence>
<name>A0A8K0GRD2_9ROSA</name>
<keyword evidence="4 5" id="KW-0472">Membrane</keyword>
<dbReference type="AlphaFoldDB" id="A0A8K0GRD2"/>
<dbReference type="GO" id="GO:0016020">
    <property type="term" value="C:membrane"/>
    <property type="evidence" value="ECO:0007669"/>
    <property type="project" value="UniProtKB-SubCell"/>
</dbReference>
<dbReference type="PANTHER" id="PTHR21576:SF84">
    <property type="entry name" value="FAMILY PROTEIN, PUTATIVE, EXPRESSED-RELATED"/>
    <property type="match status" value="1"/>
</dbReference>
<evidence type="ECO:0000256" key="2">
    <source>
        <dbReference type="ARBA" id="ARBA00022692"/>
    </source>
</evidence>